<evidence type="ECO:0000256" key="1">
    <source>
        <dbReference type="SAM" id="MobiDB-lite"/>
    </source>
</evidence>
<dbReference type="WBParaSite" id="nRc.2.0.1.t35368-RA">
    <property type="protein sequence ID" value="nRc.2.0.1.t35368-RA"/>
    <property type="gene ID" value="nRc.2.0.1.g35368"/>
</dbReference>
<name>A0A915K9E8_ROMCU</name>
<keyword evidence="2" id="KW-1185">Reference proteome</keyword>
<accession>A0A915K9E8</accession>
<dbReference type="AlphaFoldDB" id="A0A915K9E8"/>
<dbReference type="Proteomes" id="UP000887565">
    <property type="component" value="Unplaced"/>
</dbReference>
<proteinExistence type="predicted"/>
<reference evidence="3" key="1">
    <citation type="submission" date="2022-11" db="UniProtKB">
        <authorList>
            <consortium name="WormBaseParasite"/>
        </authorList>
    </citation>
    <scope>IDENTIFICATION</scope>
</reference>
<evidence type="ECO:0000313" key="2">
    <source>
        <dbReference type="Proteomes" id="UP000887565"/>
    </source>
</evidence>
<protein>
    <submittedName>
        <fullName evidence="3">Uncharacterized protein</fullName>
    </submittedName>
</protein>
<organism evidence="2 3">
    <name type="scientific">Romanomermis culicivorax</name>
    <name type="common">Nematode worm</name>
    <dbReference type="NCBI Taxonomy" id="13658"/>
    <lineage>
        <taxon>Eukaryota</taxon>
        <taxon>Metazoa</taxon>
        <taxon>Ecdysozoa</taxon>
        <taxon>Nematoda</taxon>
        <taxon>Enoplea</taxon>
        <taxon>Dorylaimia</taxon>
        <taxon>Mermithida</taxon>
        <taxon>Mermithoidea</taxon>
        <taxon>Mermithidae</taxon>
        <taxon>Romanomermis</taxon>
    </lineage>
</organism>
<feature type="region of interest" description="Disordered" evidence="1">
    <location>
        <begin position="1"/>
        <end position="29"/>
    </location>
</feature>
<evidence type="ECO:0000313" key="3">
    <source>
        <dbReference type="WBParaSite" id="nRc.2.0.1.t35368-RA"/>
    </source>
</evidence>
<sequence>MASFAHRHKEVTDAELASVPKSPAPKWRRRTTSLSPWYFLCLTHSVRDQLCLKFSFSGFISCNFLSGSMEGNYDYDEVSQLFYV</sequence>